<evidence type="ECO:0000259" key="8">
    <source>
        <dbReference type="Pfam" id="PF01494"/>
    </source>
</evidence>
<evidence type="ECO:0000256" key="6">
    <source>
        <dbReference type="ARBA" id="ARBA00023002"/>
    </source>
</evidence>
<evidence type="ECO:0000313" key="10">
    <source>
        <dbReference type="Proteomes" id="UP000006377"/>
    </source>
</evidence>
<evidence type="ECO:0000256" key="3">
    <source>
        <dbReference type="ARBA" id="ARBA00005349"/>
    </source>
</evidence>
<dbReference type="Gene3D" id="3.50.50.60">
    <property type="entry name" value="FAD/NAD(P)-binding domain"/>
    <property type="match status" value="2"/>
</dbReference>
<dbReference type="FunFam" id="3.50.50.60:FF:000021">
    <property type="entry name" value="Ubiquinone biosynthesis monooxygenase COQ6"/>
    <property type="match status" value="1"/>
</dbReference>
<dbReference type="GO" id="GO:0004497">
    <property type="term" value="F:monooxygenase activity"/>
    <property type="evidence" value="ECO:0007669"/>
    <property type="project" value="UniProtKB-KW"/>
</dbReference>
<dbReference type="InterPro" id="IPR002938">
    <property type="entry name" value="FAD-bd"/>
</dbReference>
<organism evidence="9 10">
    <name type="scientific">Parvibaculum lavamentivorans (strain DS-1 / DSM 13023 / NCIMB 13966)</name>
    <dbReference type="NCBI Taxonomy" id="402881"/>
    <lineage>
        <taxon>Bacteria</taxon>
        <taxon>Pseudomonadati</taxon>
        <taxon>Pseudomonadota</taxon>
        <taxon>Alphaproteobacteria</taxon>
        <taxon>Hyphomicrobiales</taxon>
        <taxon>Parvibaculaceae</taxon>
        <taxon>Parvibaculum</taxon>
    </lineage>
</organism>
<dbReference type="GO" id="GO:0071949">
    <property type="term" value="F:FAD binding"/>
    <property type="evidence" value="ECO:0007669"/>
    <property type="project" value="InterPro"/>
</dbReference>
<dbReference type="InterPro" id="IPR010971">
    <property type="entry name" value="UbiH/COQ6"/>
</dbReference>
<dbReference type="eggNOG" id="COG0654">
    <property type="taxonomic scope" value="Bacteria"/>
</dbReference>
<dbReference type="PANTHER" id="PTHR43876:SF7">
    <property type="entry name" value="UBIQUINONE BIOSYNTHESIS MONOOXYGENASE COQ6, MITOCHONDRIAL"/>
    <property type="match status" value="1"/>
</dbReference>
<evidence type="ECO:0000256" key="5">
    <source>
        <dbReference type="ARBA" id="ARBA00022827"/>
    </source>
</evidence>
<evidence type="ECO:0000256" key="4">
    <source>
        <dbReference type="ARBA" id="ARBA00022630"/>
    </source>
</evidence>
<keyword evidence="7" id="KW-0503">Monooxygenase</keyword>
<evidence type="ECO:0000313" key="9">
    <source>
        <dbReference type="EMBL" id="ABS62928.1"/>
    </source>
</evidence>
<evidence type="ECO:0000256" key="1">
    <source>
        <dbReference type="ARBA" id="ARBA00001974"/>
    </source>
</evidence>
<dbReference type="InterPro" id="IPR051205">
    <property type="entry name" value="UbiH/COQ6_monooxygenase"/>
</dbReference>
<sequence>MSNAPDSDVLIVGGGLSGLPLALACAQGGLSVTVIDALDPATVTDAAFDGRVSAIALASCRMLDSLGVTAHLEGQMQPINDIMVSDGRVREGASPLFLHFDHKEIGAEPLGNLIENRHVRIAMQKAVEAEPLIRLIAPRFVKHVEYGARVTATLDNGEEVTARLCFAADGRNSPTREAAGIRTVGWDYGQTGIVCTVEHELPHEGVAQEYFLPGGPFAILPMVGNRSSLVWTEKTADAKAILALGDEAFADEMRARFGDYLGACAPTGPRWSYPLTLQLARDYVRPRLALIGDAAHGIHPIAGQGLNLGLRDVAAAAEVVVDAARLGLDIGALDVLERYQRWRRFDNVALSLLMDGLNRLFSNDIGPVRLARDLGLGIVQQIGPARRFFMRHAGGVVGDLPRLLKDETV</sequence>
<dbReference type="NCBIfam" id="TIGR01988">
    <property type="entry name" value="Ubi-OHases"/>
    <property type="match status" value="1"/>
</dbReference>
<dbReference type="Proteomes" id="UP000006377">
    <property type="component" value="Chromosome"/>
</dbReference>
<comment type="cofactor">
    <cofactor evidence="1">
        <name>FAD</name>
        <dbReference type="ChEBI" id="CHEBI:57692"/>
    </cofactor>
</comment>
<dbReference type="HOGENOM" id="CLU_009665_8_1_5"/>
<dbReference type="GO" id="GO:0016705">
    <property type="term" value="F:oxidoreductase activity, acting on paired donors, with incorporation or reduction of molecular oxygen"/>
    <property type="evidence" value="ECO:0007669"/>
    <property type="project" value="InterPro"/>
</dbReference>
<dbReference type="PANTHER" id="PTHR43876">
    <property type="entry name" value="UBIQUINONE BIOSYNTHESIS MONOOXYGENASE COQ6, MITOCHONDRIAL"/>
    <property type="match status" value="1"/>
</dbReference>
<dbReference type="OrthoDB" id="9796623at2"/>
<dbReference type="KEGG" id="pla:Plav_1308"/>
<dbReference type="UniPathway" id="UPA00232"/>
<evidence type="ECO:0000256" key="2">
    <source>
        <dbReference type="ARBA" id="ARBA00004749"/>
    </source>
</evidence>
<dbReference type="Pfam" id="PF01494">
    <property type="entry name" value="FAD_binding_3"/>
    <property type="match status" value="1"/>
</dbReference>
<keyword evidence="9" id="KW-0830">Ubiquinone</keyword>
<evidence type="ECO:0000256" key="7">
    <source>
        <dbReference type="ARBA" id="ARBA00023033"/>
    </source>
</evidence>
<name>A7HSP5_PARL1</name>
<keyword evidence="5" id="KW-0274">FAD</keyword>
<dbReference type="InterPro" id="IPR036188">
    <property type="entry name" value="FAD/NAD-bd_sf"/>
</dbReference>
<feature type="domain" description="FAD-binding" evidence="8">
    <location>
        <begin position="7"/>
        <end position="317"/>
    </location>
</feature>
<dbReference type="STRING" id="402881.Plav_1308"/>
<accession>A7HSP5</accession>
<dbReference type="EMBL" id="CP000774">
    <property type="protein sequence ID" value="ABS62928.1"/>
    <property type="molecule type" value="Genomic_DNA"/>
</dbReference>
<dbReference type="InterPro" id="IPR018168">
    <property type="entry name" value="Ubi_Hdrlase_CS"/>
</dbReference>
<comment type="similarity">
    <text evidence="3">Belongs to the UbiH/COQ6 family.</text>
</comment>
<keyword evidence="6" id="KW-0560">Oxidoreductase</keyword>
<proteinExistence type="inferred from homology"/>
<dbReference type="PRINTS" id="PR00420">
    <property type="entry name" value="RNGMNOXGNASE"/>
</dbReference>
<dbReference type="PROSITE" id="PS01304">
    <property type="entry name" value="UBIH"/>
    <property type="match status" value="1"/>
</dbReference>
<keyword evidence="10" id="KW-1185">Reference proteome</keyword>
<dbReference type="AlphaFoldDB" id="A7HSP5"/>
<dbReference type="GO" id="GO:0110142">
    <property type="term" value="C:ubiquinone biosynthesis complex"/>
    <property type="evidence" value="ECO:0007669"/>
    <property type="project" value="UniProtKB-ARBA"/>
</dbReference>
<reference evidence="9 10" key="1">
    <citation type="journal article" date="2011" name="Stand. Genomic Sci.">
        <title>Complete genome sequence of Parvibaculum lavamentivorans type strain (DS-1(T)).</title>
        <authorList>
            <person name="Schleheck D."/>
            <person name="Weiss M."/>
            <person name="Pitluck S."/>
            <person name="Bruce D."/>
            <person name="Land M.L."/>
            <person name="Han S."/>
            <person name="Saunders E."/>
            <person name="Tapia R."/>
            <person name="Detter C."/>
            <person name="Brettin T."/>
            <person name="Han J."/>
            <person name="Woyke T."/>
            <person name="Goodwin L."/>
            <person name="Pennacchio L."/>
            <person name="Nolan M."/>
            <person name="Cook A.M."/>
            <person name="Kjelleberg S."/>
            <person name="Thomas T."/>
        </authorList>
    </citation>
    <scope>NUCLEOTIDE SEQUENCE [LARGE SCALE GENOMIC DNA]</scope>
    <source>
        <strain evidence="10">DS-1 / DSM 13023 / NCIMB 13966</strain>
    </source>
</reference>
<keyword evidence="4" id="KW-0285">Flavoprotein</keyword>
<gene>
    <name evidence="9" type="ordered locus">Plav_1308</name>
</gene>
<protein>
    <submittedName>
        <fullName evidence="9">Ubiquinone biosynthesis hydroxylase, UbiH/UbiF/VisC/COQ6 family</fullName>
    </submittedName>
</protein>
<dbReference type="RefSeq" id="WP_012110202.1">
    <property type="nucleotide sequence ID" value="NC_009719.1"/>
</dbReference>
<comment type="pathway">
    <text evidence="2">Cofactor biosynthesis; ubiquinone biosynthesis.</text>
</comment>
<dbReference type="SUPFAM" id="SSF51905">
    <property type="entry name" value="FAD/NAD(P)-binding domain"/>
    <property type="match status" value="1"/>
</dbReference>
<dbReference type="GO" id="GO:0006744">
    <property type="term" value="P:ubiquinone biosynthetic process"/>
    <property type="evidence" value="ECO:0007669"/>
    <property type="project" value="UniProtKB-UniPathway"/>
</dbReference>